<evidence type="ECO:0000313" key="5">
    <source>
        <dbReference type="EMBL" id="AXI74776.1"/>
    </source>
</evidence>
<proteinExistence type="predicted"/>
<dbReference type="Pfam" id="PF00583">
    <property type="entry name" value="Acetyltransf_1"/>
    <property type="match status" value="1"/>
</dbReference>
<evidence type="ECO:0000259" key="4">
    <source>
        <dbReference type="PROSITE" id="PS51186"/>
    </source>
</evidence>
<reference evidence="5 6" key="1">
    <citation type="submission" date="2018-07" db="EMBL/GenBank/DDBJ databases">
        <title>Complete genome sequence of soil actinomycete Streptomyces cavourensis tj430.</title>
        <authorList>
            <person name="Wang P."/>
            <person name="Huang Y."/>
        </authorList>
    </citation>
    <scope>NUCLEOTIDE SEQUENCE [LARGE SCALE GENOMIC DNA]</scope>
    <source>
        <strain evidence="5 6">TJ430</strain>
    </source>
</reference>
<dbReference type="RefSeq" id="WP_114933321.1">
    <property type="nucleotide sequence ID" value="NZ_CP030930.1"/>
</dbReference>
<dbReference type="PANTHER" id="PTHR43800">
    <property type="entry name" value="PEPTIDYL-LYSINE N-ACETYLTRANSFERASE YJAB"/>
    <property type="match status" value="1"/>
</dbReference>
<evidence type="ECO:0000313" key="6">
    <source>
        <dbReference type="Proteomes" id="UP000253779"/>
    </source>
</evidence>
<accession>A0AAD0Q9A5</accession>
<dbReference type="AlphaFoldDB" id="A0AAD0Q9A5"/>
<sequence length="227" mass="23555">MRIRSARRSDLRLLQDIERAAGEPFRTLGMTSVADDDPPPLDLLENYRRVGRCWVATDPLSTTGDRPLAYVIADPVDGALHIEQISVDPAAARRGIGRALIDHLAALAPGQGLTALTLTTFSDVPWNAPYYARIGFRVLAEGELTDGLRAIRGEEAQHGLDRWPRVCMRRDLLPTGPAAAPSVPSPASASTAPPAPSSASAAASSAASSSASSASAGAAAVAVSGAP</sequence>
<feature type="domain" description="N-acetyltransferase" evidence="4">
    <location>
        <begin position="1"/>
        <end position="155"/>
    </location>
</feature>
<evidence type="ECO:0000256" key="1">
    <source>
        <dbReference type="ARBA" id="ARBA00022679"/>
    </source>
</evidence>
<dbReference type="PANTHER" id="PTHR43800:SF1">
    <property type="entry name" value="PEPTIDYL-LYSINE N-ACETYLTRANSFERASE YJAB"/>
    <property type="match status" value="1"/>
</dbReference>
<name>A0AAD0Q9A5_9ACTN</name>
<dbReference type="CDD" id="cd04301">
    <property type="entry name" value="NAT_SF"/>
    <property type="match status" value="1"/>
</dbReference>
<dbReference type="InterPro" id="IPR000182">
    <property type="entry name" value="GNAT_dom"/>
</dbReference>
<dbReference type="Gene3D" id="3.40.630.30">
    <property type="match status" value="1"/>
</dbReference>
<keyword evidence="1" id="KW-0808">Transferase</keyword>
<gene>
    <name evidence="5" type="ORF">DTW94_28355</name>
</gene>
<dbReference type="Proteomes" id="UP000253779">
    <property type="component" value="Chromosome"/>
</dbReference>
<evidence type="ECO:0000256" key="3">
    <source>
        <dbReference type="SAM" id="MobiDB-lite"/>
    </source>
</evidence>
<evidence type="ECO:0000256" key="2">
    <source>
        <dbReference type="ARBA" id="ARBA00023315"/>
    </source>
</evidence>
<protein>
    <submittedName>
        <fullName evidence="5">GNAT family N-acetyltransferase</fullName>
    </submittedName>
</protein>
<dbReference type="PROSITE" id="PS51186">
    <property type="entry name" value="GNAT"/>
    <property type="match status" value="1"/>
</dbReference>
<dbReference type="EMBL" id="CP030930">
    <property type="protein sequence ID" value="AXI74776.1"/>
    <property type="molecule type" value="Genomic_DNA"/>
</dbReference>
<feature type="region of interest" description="Disordered" evidence="3">
    <location>
        <begin position="177"/>
        <end position="206"/>
    </location>
</feature>
<keyword evidence="2" id="KW-0012">Acyltransferase</keyword>
<dbReference type="InterPro" id="IPR016181">
    <property type="entry name" value="Acyl_CoA_acyltransferase"/>
</dbReference>
<dbReference type="SUPFAM" id="SSF55729">
    <property type="entry name" value="Acyl-CoA N-acyltransferases (Nat)"/>
    <property type="match status" value="1"/>
</dbReference>
<dbReference type="GO" id="GO:0016747">
    <property type="term" value="F:acyltransferase activity, transferring groups other than amino-acyl groups"/>
    <property type="evidence" value="ECO:0007669"/>
    <property type="project" value="InterPro"/>
</dbReference>
<organism evidence="5 6">
    <name type="scientific">Streptomyces cavourensis</name>
    <dbReference type="NCBI Taxonomy" id="67258"/>
    <lineage>
        <taxon>Bacteria</taxon>
        <taxon>Bacillati</taxon>
        <taxon>Actinomycetota</taxon>
        <taxon>Actinomycetes</taxon>
        <taxon>Kitasatosporales</taxon>
        <taxon>Streptomycetaceae</taxon>
        <taxon>Streptomyces</taxon>
    </lineage>
</organism>